<proteinExistence type="inferred from homology"/>
<keyword evidence="8" id="KW-0325">Glycoprotein</keyword>
<evidence type="ECO:0000256" key="5">
    <source>
        <dbReference type="ARBA" id="ARBA00022729"/>
    </source>
</evidence>
<reference evidence="18 19" key="1">
    <citation type="journal article" date="2005" name="Nature">
        <title>Genome sequence, comparative analysis and haplotype structure of the domestic dog.</title>
        <authorList>
            <consortium name="Broad Sequencing Platform"/>
            <person name="Lindblad-Toh K."/>
            <person name="Wade C.M."/>
            <person name="Mikkelsen T.S."/>
            <person name="Karlsson E.K."/>
            <person name="Jaffe D.B."/>
            <person name="Kamal M."/>
            <person name="Clamp M."/>
            <person name="Chang J.L."/>
            <person name="Kulbokas E.J. III"/>
            <person name="Zody M.C."/>
            <person name="Mauceli E."/>
            <person name="Xie X."/>
            <person name="Breen M."/>
            <person name="Wayne R.K."/>
            <person name="Ostrander E.A."/>
            <person name="Ponting C.P."/>
            <person name="Galibert F."/>
            <person name="Smith D.R."/>
            <person name="DeJong P.J."/>
            <person name="Kirkness E."/>
            <person name="Alvarez P."/>
            <person name="Biagi T."/>
            <person name="Brockman W."/>
            <person name="Butler J."/>
            <person name="Chin C.W."/>
            <person name="Cook A."/>
            <person name="Cuff J."/>
            <person name="Daly M.J."/>
            <person name="DeCaprio D."/>
            <person name="Gnerre S."/>
            <person name="Grabherr M."/>
            <person name="Kellis M."/>
            <person name="Kleber M."/>
            <person name="Bardeleben C."/>
            <person name="Goodstadt L."/>
            <person name="Heger A."/>
            <person name="Hitte C."/>
            <person name="Kim L."/>
            <person name="Koepfli K.P."/>
            <person name="Parker H.G."/>
            <person name="Pollinger J.P."/>
            <person name="Searle S.M."/>
            <person name="Sutter N.B."/>
            <person name="Thomas R."/>
            <person name="Webber C."/>
            <person name="Baldwin J."/>
            <person name="Abebe A."/>
            <person name="Abouelleil A."/>
            <person name="Aftuck L."/>
            <person name="Ait-Zahra M."/>
            <person name="Aldredge T."/>
            <person name="Allen N."/>
            <person name="An P."/>
            <person name="Anderson S."/>
            <person name="Antoine C."/>
            <person name="Arachchi H."/>
            <person name="Aslam A."/>
            <person name="Ayotte L."/>
            <person name="Bachantsang P."/>
            <person name="Barry A."/>
            <person name="Bayul T."/>
            <person name="Benamara M."/>
            <person name="Berlin A."/>
            <person name="Bessette D."/>
            <person name="Blitshteyn B."/>
            <person name="Bloom T."/>
            <person name="Blye J."/>
            <person name="Boguslavskiy L."/>
            <person name="Bonnet C."/>
            <person name="Boukhgalter B."/>
            <person name="Brown A."/>
            <person name="Cahill P."/>
            <person name="Calixte N."/>
            <person name="Camarata J."/>
            <person name="Cheshatsang Y."/>
            <person name="Chu J."/>
            <person name="Citroen M."/>
            <person name="Collymore A."/>
            <person name="Cooke P."/>
            <person name="Dawoe T."/>
            <person name="Daza R."/>
            <person name="Decktor K."/>
            <person name="DeGray S."/>
            <person name="Dhargay N."/>
            <person name="Dooley K."/>
            <person name="Dooley K."/>
            <person name="Dorje P."/>
            <person name="Dorjee K."/>
            <person name="Dorris L."/>
            <person name="Duffey N."/>
            <person name="Dupes A."/>
            <person name="Egbiremolen O."/>
            <person name="Elong R."/>
            <person name="Falk J."/>
            <person name="Farina A."/>
            <person name="Faro S."/>
            <person name="Ferguson D."/>
            <person name="Ferreira P."/>
            <person name="Fisher S."/>
            <person name="FitzGerald M."/>
            <person name="Foley K."/>
            <person name="Foley C."/>
            <person name="Franke A."/>
            <person name="Friedrich D."/>
            <person name="Gage D."/>
            <person name="Garber M."/>
            <person name="Gearin G."/>
            <person name="Giannoukos G."/>
            <person name="Goode T."/>
            <person name="Goyette A."/>
            <person name="Graham J."/>
            <person name="Grandbois E."/>
            <person name="Gyaltsen K."/>
            <person name="Hafez N."/>
            <person name="Hagopian D."/>
            <person name="Hagos B."/>
            <person name="Hall J."/>
            <person name="Healy C."/>
            <person name="Hegarty R."/>
            <person name="Honan T."/>
            <person name="Horn A."/>
            <person name="Houde N."/>
            <person name="Hughes L."/>
            <person name="Hunnicutt L."/>
            <person name="Husby M."/>
            <person name="Jester B."/>
            <person name="Jones C."/>
            <person name="Kamat A."/>
            <person name="Kanga B."/>
            <person name="Kells C."/>
            <person name="Khazanovich D."/>
            <person name="Kieu A.C."/>
            <person name="Kisner P."/>
            <person name="Kumar M."/>
            <person name="Lance K."/>
            <person name="Landers T."/>
            <person name="Lara M."/>
            <person name="Lee W."/>
            <person name="Leger J.P."/>
            <person name="Lennon N."/>
            <person name="Leuper L."/>
            <person name="LeVine S."/>
            <person name="Liu J."/>
            <person name="Liu X."/>
            <person name="Lokyitsang Y."/>
            <person name="Lokyitsang T."/>
            <person name="Lui A."/>
            <person name="Macdonald J."/>
            <person name="Major J."/>
            <person name="Marabella R."/>
            <person name="Maru K."/>
            <person name="Matthews C."/>
            <person name="McDonough S."/>
            <person name="Mehta T."/>
            <person name="Meldrim J."/>
            <person name="Melnikov A."/>
            <person name="Meneus L."/>
            <person name="Mihalev A."/>
            <person name="Mihova T."/>
            <person name="Miller K."/>
            <person name="Mittelman R."/>
            <person name="Mlenga V."/>
            <person name="Mulrain L."/>
            <person name="Munson G."/>
            <person name="Navidi A."/>
            <person name="Naylor J."/>
            <person name="Nguyen T."/>
            <person name="Nguyen N."/>
            <person name="Nguyen C."/>
            <person name="Nguyen T."/>
            <person name="Nicol R."/>
            <person name="Norbu N."/>
            <person name="Norbu C."/>
            <person name="Novod N."/>
            <person name="Nyima T."/>
            <person name="Olandt P."/>
            <person name="O'Neill B."/>
            <person name="O'Neill K."/>
            <person name="Osman S."/>
            <person name="Oyono L."/>
            <person name="Patti C."/>
            <person name="Perrin D."/>
            <person name="Phunkhang P."/>
            <person name="Pierre F."/>
            <person name="Priest M."/>
            <person name="Rachupka A."/>
            <person name="Raghuraman S."/>
            <person name="Rameau R."/>
            <person name="Ray V."/>
            <person name="Raymond C."/>
            <person name="Rege F."/>
            <person name="Rise C."/>
            <person name="Rogers J."/>
            <person name="Rogov P."/>
            <person name="Sahalie J."/>
            <person name="Settipalli S."/>
            <person name="Sharpe T."/>
            <person name="Shea T."/>
            <person name="Sheehan M."/>
            <person name="Sherpa N."/>
            <person name="Shi J."/>
            <person name="Shih D."/>
            <person name="Sloan J."/>
            <person name="Smith C."/>
            <person name="Sparrow T."/>
            <person name="Stalker J."/>
            <person name="Stange-Thomann N."/>
            <person name="Stavropoulos S."/>
            <person name="Stone C."/>
            <person name="Stone S."/>
            <person name="Sykes S."/>
            <person name="Tchuinga P."/>
            <person name="Tenzing P."/>
            <person name="Tesfaye S."/>
            <person name="Thoulutsang D."/>
            <person name="Thoulutsang Y."/>
            <person name="Topham K."/>
            <person name="Topping I."/>
            <person name="Tsamla T."/>
            <person name="Vassiliev H."/>
            <person name="Venkataraman V."/>
            <person name="Vo A."/>
            <person name="Wangchuk T."/>
            <person name="Wangdi T."/>
            <person name="Weiand M."/>
            <person name="Wilkinson J."/>
            <person name="Wilson A."/>
            <person name="Yadav S."/>
            <person name="Yang S."/>
            <person name="Yang X."/>
            <person name="Young G."/>
            <person name="Yu Q."/>
            <person name="Zainoun J."/>
            <person name="Zembek L."/>
            <person name="Zimmer A."/>
            <person name="Lander E.S."/>
        </authorList>
    </citation>
    <scope>NUCLEOTIDE SEQUENCE [LARGE SCALE GENOMIC DNA]</scope>
    <source>
        <strain evidence="18">Boxer</strain>
    </source>
</reference>
<sequence>PPRAEGPGAGLLCGNVKEAEIPREVIERLAHSQIHSIRDLQRLLEIDSVGAEDALEASLRAHGGHATKHAPEKRPVPIRRKRSIEEAIPAVCKTRTVIYEIPRSQVDPTSANFLIWPPCVEVKRCAGCCNTSSVKCQPSRIHHRSVKVAKVEYIRKKPKLKEVQVRLEEHLECTCTTSGLNPDHREEETGKSGPGPRPLVVGRGPQSLPSTQRLGSAGRSVWCRCESGTGPPGWGLVGVEAPAGVSWSD</sequence>
<evidence type="ECO:0000259" key="17">
    <source>
        <dbReference type="PROSITE" id="PS50278"/>
    </source>
</evidence>
<evidence type="ECO:0000256" key="8">
    <source>
        <dbReference type="ARBA" id="ARBA00023180"/>
    </source>
</evidence>
<evidence type="ECO:0000256" key="13">
    <source>
        <dbReference type="ARBA" id="ARBA00041285"/>
    </source>
</evidence>
<evidence type="ECO:0000256" key="9">
    <source>
        <dbReference type="ARBA" id="ARBA00023246"/>
    </source>
</evidence>
<dbReference type="SMART" id="SM00141">
    <property type="entry name" value="PDGF"/>
    <property type="match status" value="1"/>
</dbReference>
<evidence type="ECO:0000256" key="10">
    <source>
        <dbReference type="ARBA" id="ARBA00037459"/>
    </source>
</evidence>
<gene>
    <name evidence="18" type="primary">PDGFA</name>
</gene>
<evidence type="ECO:0000256" key="7">
    <source>
        <dbReference type="ARBA" id="ARBA00023157"/>
    </source>
</evidence>
<dbReference type="Ensembl" id="ENSCAFT00000060429.2">
    <property type="protein sequence ID" value="ENSCAFP00000057981.2"/>
    <property type="gene ID" value="ENSCAFG00000011193.6"/>
</dbReference>
<dbReference type="AlphaFoldDB" id="A0A8P0T9Z7"/>
<dbReference type="InterPro" id="IPR006782">
    <property type="entry name" value="PDGF_N"/>
</dbReference>
<keyword evidence="9" id="KW-0497">Mitogen</keyword>
<dbReference type="GO" id="GO:0008083">
    <property type="term" value="F:growth factor activity"/>
    <property type="evidence" value="ECO:0007669"/>
    <property type="project" value="UniProtKB-KW"/>
</dbReference>
<evidence type="ECO:0000256" key="15">
    <source>
        <dbReference type="RuleBase" id="RU003818"/>
    </source>
</evidence>
<keyword evidence="6 15" id="KW-0339">Growth factor</keyword>
<keyword evidence="4" id="KW-0964">Secreted</keyword>
<dbReference type="InterPro" id="IPR029034">
    <property type="entry name" value="Cystine-knot_cytokine"/>
</dbReference>
<dbReference type="CDD" id="cd00135">
    <property type="entry name" value="PDGF"/>
    <property type="match status" value="1"/>
</dbReference>
<evidence type="ECO:0000256" key="1">
    <source>
        <dbReference type="ARBA" id="ARBA00004613"/>
    </source>
</evidence>
<dbReference type="GO" id="GO:0051781">
    <property type="term" value="P:positive regulation of cell division"/>
    <property type="evidence" value="ECO:0007669"/>
    <property type="project" value="UniProtKB-KW"/>
</dbReference>
<evidence type="ECO:0000256" key="3">
    <source>
        <dbReference type="ARBA" id="ARBA00022473"/>
    </source>
</evidence>
<dbReference type="PANTHER" id="PTHR11633:SF3">
    <property type="entry name" value="PLATELET-DERIVED GROWTH FACTOR SUBUNIT A"/>
    <property type="match status" value="1"/>
</dbReference>
<comment type="subcellular location">
    <subcellularLocation>
        <location evidence="1">Secreted</location>
    </subcellularLocation>
</comment>
<dbReference type="FunFam" id="2.10.90.10:FF:000017">
    <property type="entry name" value="Platelet derived growth factor subunit A"/>
    <property type="match status" value="1"/>
</dbReference>
<dbReference type="InterPro" id="IPR023581">
    <property type="entry name" value="PD_growth_factor_CS"/>
</dbReference>
<evidence type="ECO:0000256" key="11">
    <source>
        <dbReference type="ARBA" id="ARBA00038807"/>
    </source>
</evidence>
<keyword evidence="3" id="KW-0217">Developmental protein</keyword>
<dbReference type="Pfam" id="PF04692">
    <property type="entry name" value="PDGF_N"/>
    <property type="match status" value="1"/>
</dbReference>
<evidence type="ECO:0000256" key="2">
    <source>
        <dbReference type="ARBA" id="ARBA00006686"/>
    </source>
</evidence>
<dbReference type="PANTHER" id="PTHR11633">
    <property type="entry name" value="PLATELET-DERIVED GROWTH FACTOR"/>
    <property type="match status" value="1"/>
</dbReference>
<dbReference type="OrthoDB" id="8878063at2759"/>
<dbReference type="PROSITE" id="PS50278">
    <property type="entry name" value="PDGF_2"/>
    <property type="match status" value="1"/>
</dbReference>
<comment type="similarity">
    <text evidence="2 15">Belongs to the PDGF/VEGF growth factor family.</text>
</comment>
<dbReference type="GO" id="GO:0016020">
    <property type="term" value="C:membrane"/>
    <property type="evidence" value="ECO:0007669"/>
    <property type="project" value="InterPro"/>
</dbReference>
<organism evidence="18 19">
    <name type="scientific">Canis lupus familiaris</name>
    <name type="common">Dog</name>
    <name type="synonym">Canis familiaris</name>
    <dbReference type="NCBI Taxonomy" id="9615"/>
    <lineage>
        <taxon>Eukaryota</taxon>
        <taxon>Metazoa</taxon>
        <taxon>Chordata</taxon>
        <taxon>Craniata</taxon>
        <taxon>Vertebrata</taxon>
        <taxon>Euteleostomi</taxon>
        <taxon>Mammalia</taxon>
        <taxon>Eutheria</taxon>
        <taxon>Laurasiatheria</taxon>
        <taxon>Carnivora</taxon>
        <taxon>Caniformia</taxon>
        <taxon>Canidae</taxon>
        <taxon>Canis</taxon>
    </lineage>
</organism>
<reference evidence="18" key="2">
    <citation type="submission" date="2025-08" db="UniProtKB">
        <authorList>
            <consortium name="Ensembl"/>
        </authorList>
    </citation>
    <scope>IDENTIFICATION</scope>
</reference>
<feature type="domain" description="Platelet-derived growth factor (PDGF) family profile" evidence="17">
    <location>
        <begin position="79"/>
        <end position="180"/>
    </location>
</feature>
<dbReference type="Pfam" id="PF00341">
    <property type="entry name" value="PDGF"/>
    <property type="match status" value="1"/>
</dbReference>
<evidence type="ECO:0000313" key="19">
    <source>
        <dbReference type="Proteomes" id="UP000002254"/>
    </source>
</evidence>
<evidence type="ECO:0000256" key="12">
    <source>
        <dbReference type="ARBA" id="ARBA00040278"/>
    </source>
</evidence>
<name>A0A8P0T9Z7_CANLF</name>
<dbReference type="GO" id="GO:0005576">
    <property type="term" value="C:extracellular region"/>
    <property type="evidence" value="ECO:0007669"/>
    <property type="project" value="UniProtKB-SubCell"/>
</dbReference>
<feature type="region of interest" description="Disordered" evidence="16">
    <location>
        <begin position="178"/>
        <end position="215"/>
    </location>
</feature>
<comment type="function">
    <text evidence="10">Growth factor that plays an essential role in the regulation of embryonic development, cell proliferation, cell migration, survival and chemotaxis. Potent mitogen for cells of mesenchymal origin. Required for normal lung alveolar septum formation during embryogenesis, normal development of the gastrointestinal tract, normal development of Leydig cells and spermatogenesis. Required for normal oligodendrocyte development and normal myelination in the spinal cord and cerebellum. Plays an important role in wound healing. Signaling is modulated by the formation of heterodimers with PDGFB.</text>
</comment>
<keyword evidence="7" id="KW-1015">Disulfide bond</keyword>
<accession>A0A8P0T9Z7</accession>
<dbReference type="Gene3D" id="2.10.90.10">
    <property type="entry name" value="Cystine-knot cytokines"/>
    <property type="match status" value="1"/>
</dbReference>
<comment type="subunit">
    <text evidence="11">Homodimer; antiparallel disulfide-linked dimer. Heterodimer with PDGFB; antiparallel disulfide-linked dimer. The PDGFA homodimer interacts with PDGFRA homodimers, and with heterodimers formed by PDGFRA and PDGFRB. The heterodimer composed of PDGFA and PDGFB interacts with PDGFRA homodimers, and with heterodimers formed by PDGFRA and PDGFRB. Interacts with CSPG4.</text>
</comment>
<protein>
    <recommendedName>
        <fullName evidence="12">Platelet-derived growth factor subunit A</fullName>
    </recommendedName>
    <alternativeName>
        <fullName evidence="14">Platelet-derived growth factor A chain</fullName>
    </alternativeName>
    <alternativeName>
        <fullName evidence="13">Platelet-derived growth factor alpha polypeptide</fullName>
    </alternativeName>
</protein>
<evidence type="ECO:0000256" key="16">
    <source>
        <dbReference type="SAM" id="MobiDB-lite"/>
    </source>
</evidence>
<dbReference type="Proteomes" id="UP000002254">
    <property type="component" value="Chromosome 6"/>
</dbReference>
<evidence type="ECO:0000313" key="18">
    <source>
        <dbReference type="Ensembl" id="ENSCAFP00000057981.2"/>
    </source>
</evidence>
<evidence type="ECO:0000256" key="14">
    <source>
        <dbReference type="ARBA" id="ARBA00042479"/>
    </source>
</evidence>
<evidence type="ECO:0000256" key="4">
    <source>
        <dbReference type="ARBA" id="ARBA00022525"/>
    </source>
</evidence>
<keyword evidence="5" id="KW-0732">Signal</keyword>
<dbReference type="GO" id="GO:0008284">
    <property type="term" value="P:positive regulation of cell population proliferation"/>
    <property type="evidence" value="ECO:0007669"/>
    <property type="project" value="UniProtKB-ARBA"/>
</dbReference>
<evidence type="ECO:0000256" key="6">
    <source>
        <dbReference type="ARBA" id="ARBA00023030"/>
    </source>
</evidence>
<dbReference type="SUPFAM" id="SSF57501">
    <property type="entry name" value="Cystine-knot cytokines"/>
    <property type="match status" value="1"/>
</dbReference>
<dbReference type="PROSITE" id="PS00249">
    <property type="entry name" value="PDGF_1"/>
    <property type="match status" value="1"/>
</dbReference>
<dbReference type="InterPro" id="IPR000072">
    <property type="entry name" value="PDGF/VEGF_dom"/>
</dbReference>